<dbReference type="Proteomes" id="UP001595191">
    <property type="component" value="Unassembled WGS sequence"/>
</dbReference>
<keyword evidence="2" id="KW-1185">Reference proteome</keyword>
<sequence>MKKRKFLVTLGIIGFMSTSCSVDDNGLNVANLRADLDELNNITTSGSWRIANFSESDDDHTSDFTGYDFFFEDDGSLFAISQTNNINGRWSLTMDESGEDFSSNDDCGNCTNFQLLDVLTACSDWYVDKLERNDEDLEDSLSGYRFNFSNDGTFSAMKGTTSYQGSWESSGTGNDITVLITISDIPEIEETWRLHEIELENGESKVDLRIGDDRLRFKNNCSRLDLANTNSGQNEVDFNIFFESPVNFNRLSQDWEIISYTSSKIELVHVSGGNGGTDLLTFEKN</sequence>
<protein>
    <submittedName>
        <fullName evidence="1">Uncharacterized protein</fullName>
    </submittedName>
</protein>
<comment type="caution">
    <text evidence="1">The sequence shown here is derived from an EMBL/GenBank/DDBJ whole genome shotgun (WGS) entry which is preliminary data.</text>
</comment>
<evidence type="ECO:0000313" key="2">
    <source>
        <dbReference type="Proteomes" id="UP001595191"/>
    </source>
</evidence>
<proteinExistence type="predicted"/>
<accession>A0ACC7LGR9</accession>
<organism evidence="1 2">
    <name type="scientific">Meishania litoralis</name>
    <dbReference type="NCBI Taxonomy" id="3434685"/>
    <lineage>
        <taxon>Bacteria</taxon>
        <taxon>Pseudomonadati</taxon>
        <taxon>Bacteroidota</taxon>
        <taxon>Flavobacteriia</taxon>
        <taxon>Flavobacteriales</taxon>
        <taxon>Flavobacteriaceae</taxon>
        <taxon>Meishania</taxon>
    </lineage>
</organism>
<name>A0ACC7LGR9_9FLAO</name>
<evidence type="ECO:0000313" key="1">
    <source>
        <dbReference type="EMBL" id="MFH6602868.1"/>
    </source>
</evidence>
<gene>
    <name evidence="1" type="ORF">ACEZ3G_05225</name>
</gene>
<reference evidence="1" key="1">
    <citation type="submission" date="2024-09" db="EMBL/GenBank/DDBJ databases">
        <authorList>
            <person name="Liu J."/>
        </authorList>
    </citation>
    <scope>NUCLEOTIDE SEQUENCE</scope>
    <source>
        <strain evidence="1">NBU2967</strain>
    </source>
</reference>
<dbReference type="EMBL" id="JBHFPV010000001">
    <property type="protein sequence ID" value="MFH6602868.1"/>
    <property type="molecule type" value="Genomic_DNA"/>
</dbReference>